<dbReference type="RefSeq" id="WP_184771538.1">
    <property type="nucleotide sequence ID" value="NZ_JACHGI010000012.1"/>
</dbReference>
<dbReference type="EMBL" id="JACHGI010000012">
    <property type="protein sequence ID" value="MBB6468752.1"/>
    <property type="molecule type" value="Genomic_DNA"/>
</dbReference>
<accession>A0A8E1WHQ9</accession>
<organism evidence="1 2">
    <name type="scientific">Aminobacter carboxidus</name>
    <dbReference type="NCBI Taxonomy" id="376165"/>
    <lineage>
        <taxon>Bacteria</taxon>
        <taxon>Pseudomonadati</taxon>
        <taxon>Pseudomonadota</taxon>
        <taxon>Alphaproteobacteria</taxon>
        <taxon>Hyphomicrobiales</taxon>
        <taxon>Phyllobacteriaceae</taxon>
        <taxon>Aminobacter</taxon>
    </lineage>
</organism>
<dbReference type="AlphaFoldDB" id="A0A8E1WHQ9"/>
<protein>
    <submittedName>
        <fullName evidence="1">Uncharacterized protein</fullName>
    </submittedName>
</protein>
<evidence type="ECO:0000313" key="1">
    <source>
        <dbReference type="EMBL" id="MBB6468752.1"/>
    </source>
</evidence>
<sequence>MRARTATHGDVEKVFNNLANRMLKEYAAAGMDAKSVYDNLVMNLKEGRAHALVEGDRTMAIIAWHEDSDAAETLFAAQDDFFTAATLRFCKRHIRQIQQLAGNIPIRSRDWLGRPDVARWFRIIGYVERERRDDWTLFELPPEKCM</sequence>
<proteinExistence type="predicted"/>
<name>A0A8E1WHQ9_9HYPH</name>
<evidence type="ECO:0000313" key="2">
    <source>
        <dbReference type="Proteomes" id="UP000532373"/>
    </source>
</evidence>
<reference evidence="1 2" key="1">
    <citation type="submission" date="2020-08" db="EMBL/GenBank/DDBJ databases">
        <title>Genomic Encyclopedia of Type Strains, Phase IV (KMG-IV): sequencing the most valuable type-strain genomes for metagenomic binning, comparative biology and taxonomic classification.</title>
        <authorList>
            <person name="Goeker M."/>
        </authorList>
    </citation>
    <scope>NUCLEOTIDE SEQUENCE [LARGE SCALE GENOMIC DNA]</scope>
    <source>
        <strain evidence="1 2">DSM 17454</strain>
    </source>
</reference>
<dbReference type="Proteomes" id="UP000532373">
    <property type="component" value="Unassembled WGS sequence"/>
</dbReference>
<gene>
    <name evidence="1" type="ORF">HNQ96_004639</name>
</gene>
<comment type="caution">
    <text evidence="1">The sequence shown here is derived from an EMBL/GenBank/DDBJ whole genome shotgun (WGS) entry which is preliminary data.</text>
</comment>